<evidence type="ECO:0000313" key="4">
    <source>
        <dbReference type="EnsemblMetazoa" id="RPRC013091-PA"/>
    </source>
</evidence>
<evidence type="ECO:0000256" key="3">
    <source>
        <dbReference type="ARBA" id="ARBA00023319"/>
    </source>
</evidence>
<accession>T1I9X0</accession>
<dbReference type="AlphaFoldDB" id="T1I9X0"/>
<keyword evidence="1" id="KW-0677">Repeat</keyword>
<evidence type="ECO:0000313" key="5">
    <source>
        <dbReference type="Proteomes" id="UP000015103"/>
    </source>
</evidence>
<dbReference type="InParanoid" id="T1I9X0"/>
<dbReference type="eggNOG" id="KOG3510">
    <property type="taxonomic scope" value="Eukaryota"/>
</dbReference>
<dbReference type="STRING" id="13249.T1I9X0"/>
<keyword evidence="3" id="KW-0393">Immunoglobulin domain</keyword>
<dbReference type="EnsemblMetazoa" id="RPRC013091-RA">
    <property type="protein sequence ID" value="RPRC013091-PA"/>
    <property type="gene ID" value="RPRC013091"/>
</dbReference>
<dbReference type="EMBL" id="ACPB03008502">
    <property type="status" value="NOT_ANNOTATED_CDS"/>
    <property type="molecule type" value="Genomic_DNA"/>
</dbReference>
<dbReference type="InterPro" id="IPR013783">
    <property type="entry name" value="Ig-like_fold"/>
</dbReference>
<keyword evidence="5" id="KW-1185">Reference proteome</keyword>
<sequence length="123" mass="14383">MLFYFVYIFLCKQSFDYEVHYGDILPLYNIDRGQAGAYLCIATNDVPPAVSKRISLSVNYPPELRLSHEVISAPVGSDIRIFCYIRGYPIEHTYWTYRNYTLPRRYVQLLDPFISFNSFSTVS</sequence>
<dbReference type="VEuPathDB" id="VectorBase:RPRC013091"/>
<dbReference type="PANTHER" id="PTHR12231">
    <property type="entry name" value="CTX-RELATED TYPE I TRANSMEMBRANE PROTEIN"/>
    <property type="match status" value="1"/>
</dbReference>
<organism evidence="4 5">
    <name type="scientific">Rhodnius prolixus</name>
    <name type="common">Triatomid bug</name>
    <dbReference type="NCBI Taxonomy" id="13249"/>
    <lineage>
        <taxon>Eukaryota</taxon>
        <taxon>Metazoa</taxon>
        <taxon>Ecdysozoa</taxon>
        <taxon>Arthropoda</taxon>
        <taxon>Hexapoda</taxon>
        <taxon>Insecta</taxon>
        <taxon>Pterygota</taxon>
        <taxon>Neoptera</taxon>
        <taxon>Paraneoptera</taxon>
        <taxon>Hemiptera</taxon>
        <taxon>Heteroptera</taxon>
        <taxon>Panheteroptera</taxon>
        <taxon>Cimicomorpha</taxon>
        <taxon>Reduviidae</taxon>
        <taxon>Triatominae</taxon>
        <taxon>Rhodnius</taxon>
    </lineage>
</organism>
<dbReference type="Proteomes" id="UP000015103">
    <property type="component" value="Unassembled WGS sequence"/>
</dbReference>
<name>T1I9X0_RHOPR</name>
<keyword evidence="2" id="KW-1015">Disulfide bond</keyword>
<dbReference type="Gene3D" id="2.60.40.10">
    <property type="entry name" value="Immunoglobulins"/>
    <property type="match status" value="1"/>
</dbReference>
<evidence type="ECO:0000256" key="1">
    <source>
        <dbReference type="ARBA" id="ARBA00022737"/>
    </source>
</evidence>
<dbReference type="InterPro" id="IPR051170">
    <property type="entry name" value="Neural/epithelial_adhesion"/>
</dbReference>
<dbReference type="PANTHER" id="PTHR12231:SF105">
    <property type="entry name" value="LACHESIN-LIKE PROTEIN"/>
    <property type="match status" value="1"/>
</dbReference>
<proteinExistence type="predicted"/>
<evidence type="ECO:0000256" key="2">
    <source>
        <dbReference type="ARBA" id="ARBA00023157"/>
    </source>
</evidence>
<dbReference type="InterPro" id="IPR036179">
    <property type="entry name" value="Ig-like_dom_sf"/>
</dbReference>
<protein>
    <submittedName>
        <fullName evidence="4">Uncharacterized protein</fullName>
    </submittedName>
</protein>
<reference evidence="4" key="1">
    <citation type="submission" date="2015-05" db="UniProtKB">
        <authorList>
            <consortium name="EnsemblMetazoa"/>
        </authorList>
    </citation>
    <scope>IDENTIFICATION</scope>
</reference>
<dbReference type="SUPFAM" id="SSF48726">
    <property type="entry name" value="Immunoglobulin"/>
    <property type="match status" value="1"/>
</dbReference>
<dbReference type="GO" id="GO:0043005">
    <property type="term" value="C:neuron projection"/>
    <property type="evidence" value="ECO:0007669"/>
    <property type="project" value="TreeGrafter"/>
</dbReference>
<dbReference type="HOGENOM" id="CLU_2018046_0_0_1"/>